<accession>W7EMX4</accession>
<feature type="region of interest" description="Disordered" evidence="1">
    <location>
        <begin position="50"/>
        <end position="69"/>
    </location>
</feature>
<dbReference type="GeneID" id="26259671"/>
<proteinExistence type="predicted"/>
<dbReference type="HOGENOM" id="CLU_1772461_0_0_1"/>
<dbReference type="RefSeq" id="XP_014558946.1">
    <property type="nucleotide sequence ID" value="XM_014703460.1"/>
</dbReference>
<organism evidence="2 3">
    <name type="scientific">Bipolaris victoriae (strain FI3)</name>
    <name type="common">Victoria blight of oats agent</name>
    <name type="synonym">Cochliobolus victoriae</name>
    <dbReference type="NCBI Taxonomy" id="930091"/>
    <lineage>
        <taxon>Eukaryota</taxon>
        <taxon>Fungi</taxon>
        <taxon>Dikarya</taxon>
        <taxon>Ascomycota</taxon>
        <taxon>Pezizomycotina</taxon>
        <taxon>Dothideomycetes</taxon>
        <taxon>Pleosporomycetidae</taxon>
        <taxon>Pleosporales</taxon>
        <taxon>Pleosporineae</taxon>
        <taxon>Pleosporaceae</taxon>
        <taxon>Bipolaris</taxon>
    </lineage>
</organism>
<dbReference type="AlphaFoldDB" id="W7EMX4"/>
<evidence type="ECO:0000256" key="1">
    <source>
        <dbReference type="SAM" id="MobiDB-lite"/>
    </source>
</evidence>
<gene>
    <name evidence="2" type="ORF">COCVIDRAFT_93173</name>
</gene>
<reference evidence="2 3" key="1">
    <citation type="journal article" date="2013" name="PLoS Genet.">
        <title>Comparative genome structure, secondary metabolite, and effector coding capacity across Cochliobolus pathogens.</title>
        <authorList>
            <person name="Condon B.J."/>
            <person name="Leng Y."/>
            <person name="Wu D."/>
            <person name="Bushley K.E."/>
            <person name="Ohm R.A."/>
            <person name="Otillar R."/>
            <person name="Martin J."/>
            <person name="Schackwitz W."/>
            <person name="Grimwood J."/>
            <person name="MohdZainudin N."/>
            <person name="Xue C."/>
            <person name="Wang R."/>
            <person name="Manning V.A."/>
            <person name="Dhillon B."/>
            <person name="Tu Z.J."/>
            <person name="Steffenson B.J."/>
            <person name="Salamov A."/>
            <person name="Sun H."/>
            <person name="Lowry S."/>
            <person name="LaButti K."/>
            <person name="Han J."/>
            <person name="Copeland A."/>
            <person name="Lindquist E."/>
            <person name="Barry K."/>
            <person name="Schmutz J."/>
            <person name="Baker S.E."/>
            <person name="Ciuffetti L.M."/>
            <person name="Grigoriev I.V."/>
            <person name="Zhong S."/>
            <person name="Turgeon B.G."/>
        </authorList>
    </citation>
    <scope>NUCLEOTIDE SEQUENCE [LARGE SCALE GENOMIC DNA]</scope>
    <source>
        <strain evidence="2 3">FI3</strain>
    </source>
</reference>
<keyword evidence="3" id="KW-1185">Reference proteome</keyword>
<protein>
    <submittedName>
        <fullName evidence="2">Uncharacterized protein</fullName>
    </submittedName>
</protein>
<name>W7EMX4_BIPV3</name>
<sequence length="147" mass="16603">TPPPWLKKKSSRIMGVVISDWAEKEIKVSELLKTWDVVQSICCVVLCAKQRSESERKKKNKSRSTQGTKNSLALRSLKRIVKKQWSRCCRRGGVDYWDHALRGICGSCHEGLDTYTKGTTCMYVYRRGNNEVVLSPPLPPPPPATSP</sequence>
<evidence type="ECO:0000313" key="3">
    <source>
        <dbReference type="Proteomes" id="UP000054337"/>
    </source>
</evidence>
<dbReference type="Proteomes" id="UP000054337">
    <property type="component" value="Unassembled WGS sequence"/>
</dbReference>
<dbReference type="EMBL" id="KI968713">
    <property type="protein sequence ID" value="EUN29351.1"/>
    <property type="molecule type" value="Genomic_DNA"/>
</dbReference>
<evidence type="ECO:0000313" key="2">
    <source>
        <dbReference type="EMBL" id="EUN29351.1"/>
    </source>
</evidence>
<feature type="non-terminal residue" evidence="2">
    <location>
        <position position="1"/>
    </location>
</feature>